<keyword evidence="4" id="KW-0539">Nucleus</keyword>
<dbReference type="PANTHER" id="PTHR13489">
    <property type="entry name" value="MINI-CHROMOSOME MAINTENANCE COMPLEX-BINDING PROTEIN"/>
    <property type="match status" value="1"/>
</dbReference>
<reference evidence="6 7" key="1">
    <citation type="submission" date="2020-04" db="EMBL/GenBank/DDBJ databases">
        <authorList>
            <person name="Alioto T."/>
            <person name="Alioto T."/>
            <person name="Gomez Garrido J."/>
        </authorList>
    </citation>
    <scope>NUCLEOTIDE SEQUENCE [LARGE SCALE GENOMIC DNA]</scope>
</reference>
<dbReference type="GO" id="GO:0003682">
    <property type="term" value="F:chromatin binding"/>
    <property type="evidence" value="ECO:0007669"/>
    <property type="project" value="TreeGrafter"/>
</dbReference>
<name>A0A8S1BVF1_9INSE</name>
<dbReference type="OrthoDB" id="329666at2759"/>
<dbReference type="GO" id="GO:0005634">
    <property type="term" value="C:nucleus"/>
    <property type="evidence" value="ECO:0007669"/>
    <property type="project" value="UniProtKB-SubCell"/>
</dbReference>
<dbReference type="GO" id="GO:0006261">
    <property type="term" value="P:DNA-templated DNA replication"/>
    <property type="evidence" value="ECO:0007669"/>
    <property type="project" value="TreeGrafter"/>
</dbReference>
<feature type="compositionally biased region" description="Polar residues" evidence="5">
    <location>
        <begin position="186"/>
        <end position="199"/>
    </location>
</feature>
<dbReference type="Pfam" id="PF09739">
    <property type="entry name" value="MCM_bind"/>
    <property type="match status" value="1"/>
</dbReference>
<dbReference type="EMBL" id="CADEPI010000001">
    <property type="protein sequence ID" value="CAB3359546.1"/>
    <property type="molecule type" value="Genomic_DNA"/>
</dbReference>
<organism evidence="6 7">
    <name type="scientific">Cloeon dipterum</name>
    <dbReference type="NCBI Taxonomy" id="197152"/>
    <lineage>
        <taxon>Eukaryota</taxon>
        <taxon>Metazoa</taxon>
        <taxon>Ecdysozoa</taxon>
        <taxon>Arthropoda</taxon>
        <taxon>Hexapoda</taxon>
        <taxon>Insecta</taxon>
        <taxon>Pterygota</taxon>
        <taxon>Palaeoptera</taxon>
        <taxon>Ephemeroptera</taxon>
        <taxon>Pisciforma</taxon>
        <taxon>Baetidae</taxon>
        <taxon>Cloeon</taxon>
    </lineage>
</organism>
<accession>A0A8S1BVF1</accession>
<evidence type="ECO:0000256" key="1">
    <source>
        <dbReference type="ARBA" id="ARBA00004123"/>
    </source>
</evidence>
<gene>
    <name evidence="6" type="ORF">CLODIP_2_CD05242</name>
</gene>
<dbReference type="AlphaFoldDB" id="A0A8S1BVF1"/>
<comment type="subcellular location">
    <subcellularLocation>
        <location evidence="1">Nucleus</location>
    </subcellularLocation>
</comment>
<evidence type="ECO:0000313" key="6">
    <source>
        <dbReference type="EMBL" id="CAB3359546.1"/>
    </source>
</evidence>
<evidence type="ECO:0000256" key="5">
    <source>
        <dbReference type="SAM" id="MobiDB-lite"/>
    </source>
</evidence>
<evidence type="ECO:0000256" key="2">
    <source>
        <dbReference type="ARBA" id="ARBA00007925"/>
    </source>
</evidence>
<evidence type="ECO:0000313" key="7">
    <source>
        <dbReference type="Proteomes" id="UP000494165"/>
    </source>
</evidence>
<keyword evidence="7" id="KW-1185">Reference proteome</keyword>
<protein>
    <recommendedName>
        <fullName evidence="3">Mini-chromosome maintenance complex-binding protein</fullName>
    </recommendedName>
</protein>
<evidence type="ECO:0000256" key="3">
    <source>
        <dbReference type="ARBA" id="ARBA00015405"/>
    </source>
</evidence>
<proteinExistence type="inferred from homology"/>
<dbReference type="PANTHER" id="PTHR13489:SF0">
    <property type="entry name" value="MINI-CHROMOSOME MAINTENANCE COMPLEX-BINDING PROTEIN"/>
    <property type="match status" value="1"/>
</dbReference>
<dbReference type="Proteomes" id="UP000494165">
    <property type="component" value="Unassembled WGS sequence"/>
</dbReference>
<comment type="similarity">
    <text evidence="2">Belongs to the MCMBP family.</text>
</comment>
<feature type="region of interest" description="Disordered" evidence="5">
    <location>
        <begin position="179"/>
        <end position="200"/>
    </location>
</feature>
<sequence length="588" mass="67273">MENSALECVQSWNADFVENNLKDCLEKLSDYETWQKISLYSVTHSHQYKEGQLVRIQGMIQDMHNPEYYVSKYTVCNKTTGTKIVRSGKYRDVMRVEPGESARCAKDGKDARERQNLFCIPIPALNKWVLDIHKQNVALPEIQKEFGQSQGMKRKEMDEDDDDEEMVCEDSFKEAKKTEVRIENEAPTSSASENQSPQNLDDIKNFSFPIKNVEGQPFYLKVYEYDQSTVMNSMVEVVGFLSADPAISYVEDDIEENRMKLPASLIPRLHVVCLKNVEHCNPLLPSFNFLSAAALAFANAQAAMCDLKIIFTPLLLGDKLAVDFLICNLLSKVFVRKDVTQLGHLSLNFHEVPKMTGYVEKFYSILEQLVTKSHYFPLTIEGLNSTPFVPKKDYTCDKLRSGLLQLSQGTFLVFDETKMTVGQLLDLGTRNVMALKSFLERQEVQYDFQFYATPFQTDLSIIIFSEKKSLFECDARVPLESDPEAVKVLEASFEAAVMYLRNDEVITRIRRFLTAAQLANYEIPEIVQTIVQEDFVGMRQRDKNFTGDDLHMMLNLARLLTLSTGAQTLTAEIWKQACAMEWARRARL</sequence>
<evidence type="ECO:0000256" key="4">
    <source>
        <dbReference type="ARBA" id="ARBA00023242"/>
    </source>
</evidence>
<dbReference type="InterPro" id="IPR019140">
    <property type="entry name" value="MCM_complex-bd"/>
</dbReference>
<comment type="caution">
    <text evidence="6">The sequence shown here is derived from an EMBL/GenBank/DDBJ whole genome shotgun (WGS) entry which is preliminary data.</text>
</comment>